<organism evidence="3 4">
    <name type="scientific">Deinandra increscens subsp. villosa</name>
    <dbReference type="NCBI Taxonomy" id="3103831"/>
    <lineage>
        <taxon>Eukaryota</taxon>
        <taxon>Viridiplantae</taxon>
        <taxon>Streptophyta</taxon>
        <taxon>Embryophyta</taxon>
        <taxon>Tracheophyta</taxon>
        <taxon>Spermatophyta</taxon>
        <taxon>Magnoliopsida</taxon>
        <taxon>eudicotyledons</taxon>
        <taxon>Gunneridae</taxon>
        <taxon>Pentapetalae</taxon>
        <taxon>asterids</taxon>
        <taxon>campanulids</taxon>
        <taxon>Asterales</taxon>
        <taxon>Asteraceae</taxon>
        <taxon>Asteroideae</taxon>
        <taxon>Heliantheae alliance</taxon>
        <taxon>Madieae</taxon>
        <taxon>Madiinae</taxon>
        <taxon>Deinandra</taxon>
    </lineage>
</organism>
<sequence>MGYKGNIVQGEIPESGAIFMSNTKTRKECLDRELFGLPSAMSNFVSHVKKGMTLFLFEFERRLLYGVFRATCDGEINIEPKAFRSSRKHFPAQVRFTTVWHCSPLAEHEFQDVIRDNYYSGKKFHFGLNEKQVSNLMKLFRSNIRSTNRPERNIRRYDDTPPQGNARSGDLRMDIKHRRYDDKPTEGNARSGDLRMEIKHRRYEDKPPEGNARSGDLRMEIKHRRYDDKPSEGNAISGDLRMDIRHRLRFDSCDLRGDEVQEVDDNLYINKHIIEARQKDEREGFLTHYTTESDKFGDCGRHDILGEHLGKHLDLKEKHIEDAYLPVFSNPHGKHLDQLGVVSNGFLMDDENKDIMDYNRLQDEYKVREGVRASLNERPLTDHVFSHFNQNAYSNCDSTRSDLPDIQLIPSCFDDGSSFISIANDCSFYPIPETIPISKSLPSYSHDEGSIRYHDDPGSQSSIFPKFVSRDMSSLDAALRVHEVDPTDDRRFCETNENKYYSHGEGLIRYHDDPGSQSSILPKFISRNLSSSDAGRRVNEADPTDNDRRFREKNENKYYSQDEGSIRYHDDPGSQSSIIPKFVSGDPTSSDAGIRVHEADPIDNDRRLCEKRKKKRTFGNTDKRANVFSRLTSTLRQEEHASETDEKHELNSSVDKVMKMLEKAVSSPITRTGKNNSVKQDDDSNSGDSKIEDYEFQDVNLEVDADMAYEEIEGESVFQETRLVDFKRRKKSNKRSDDTSREGSECLIGATSDMGPVATDLLTGMPRKRRKLVRPAFVEKVLISNDVGAHENTISKKDSVSTKVVETSEKVDALVKSTDDVIMVPTSLENTPAFVQNVLFPDDVSAHENTVSENHSVSTKVVETSKKVDAFIASTDNVITLPTSLENTPAFVEKLPIPDDIGAHENTVSQNNSVSMEVVETSDKVVDAFVKSTDDIITLPTSLENKIPIPDDAGATVSENDSMSMEVVETTDKVVDASVKSMDDIITLPTSLENTPAFVEKISIPDVVGGHEDTVSENDVSMKVVETSDKVVDAFVNSTDDIIIMPTSLENTPAFDQKILIPDDVGAHENRVSENYSFSMKVVETSDEVVDAFAKSTDDIIMVPTSLESTPAFVQKILIPDDVGAHESTVSVDESVSMEGIETSEKVDAFVKSMDDIITMSTSLENTPDASNSTKSGIESSRKADPSIKFIDLNMLPTSDESSSSKDDNSRKASPESIHISTAECQETGNEGERNAENHLVSDVFVEGTPLKKNDNNQKTCGWIEW</sequence>
<dbReference type="InterPro" id="IPR013989">
    <property type="entry name" value="Dev_and_cell_death_domain"/>
</dbReference>
<evidence type="ECO:0000313" key="3">
    <source>
        <dbReference type="EMBL" id="KAK9062318.1"/>
    </source>
</evidence>
<evidence type="ECO:0000313" key="4">
    <source>
        <dbReference type="Proteomes" id="UP001408789"/>
    </source>
</evidence>
<feature type="compositionally biased region" description="Basic and acidic residues" evidence="1">
    <location>
        <begin position="1203"/>
        <end position="1214"/>
    </location>
</feature>
<dbReference type="PANTHER" id="PTHR46444:SF9">
    <property type="entry name" value="DCD (DEVELOPMENT AND CELL DEATH) DOMAIN PROTEIN"/>
    <property type="match status" value="1"/>
</dbReference>
<dbReference type="Pfam" id="PF10539">
    <property type="entry name" value="Dev_Cell_Death"/>
    <property type="match status" value="1"/>
</dbReference>
<accession>A0AAP0CZZ1</accession>
<comment type="caution">
    <text evidence="3">The sequence shown here is derived from an EMBL/GenBank/DDBJ whole genome shotgun (WGS) entry which is preliminary data.</text>
</comment>
<feature type="compositionally biased region" description="Basic and acidic residues" evidence="1">
    <location>
        <begin position="636"/>
        <end position="653"/>
    </location>
</feature>
<keyword evidence="4" id="KW-1185">Reference proteome</keyword>
<dbReference type="Proteomes" id="UP001408789">
    <property type="component" value="Unassembled WGS sequence"/>
</dbReference>
<protein>
    <recommendedName>
        <fullName evidence="2">DCD domain-containing protein</fullName>
    </recommendedName>
</protein>
<evidence type="ECO:0000256" key="1">
    <source>
        <dbReference type="SAM" id="MobiDB-lite"/>
    </source>
</evidence>
<dbReference type="EMBL" id="JBCNJP010000019">
    <property type="protein sequence ID" value="KAK9062318.1"/>
    <property type="molecule type" value="Genomic_DNA"/>
</dbReference>
<reference evidence="3 4" key="1">
    <citation type="submission" date="2024-04" db="EMBL/GenBank/DDBJ databases">
        <title>The reference genome of an endangered Asteraceae, Deinandra increscens subsp. villosa, native to the Central Coast of California.</title>
        <authorList>
            <person name="Guilliams M."/>
            <person name="Hasenstab-Lehman K."/>
            <person name="Meyer R."/>
            <person name="Mcevoy S."/>
        </authorList>
    </citation>
    <scope>NUCLEOTIDE SEQUENCE [LARGE SCALE GENOMIC DNA]</scope>
    <source>
        <tissue evidence="3">Leaf</tissue>
    </source>
</reference>
<feature type="compositionally biased region" description="Polar residues" evidence="1">
    <location>
        <begin position="1219"/>
        <end position="1229"/>
    </location>
</feature>
<dbReference type="SMART" id="SM00767">
    <property type="entry name" value="DCD"/>
    <property type="match status" value="1"/>
</dbReference>
<feature type="compositionally biased region" description="Basic and acidic residues" evidence="1">
    <location>
        <begin position="734"/>
        <end position="744"/>
    </location>
</feature>
<feature type="domain" description="DCD" evidence="2">
    <location>
        <begin position="12"/>
        <end position="142"/>
    </location>
</feature>
<feature type="compositionally biased region" description="Polar residues" evidence="1">
    <location>
        <begin position="1161"/>
        <end position="1179"/>
    </location>
</feature>
<gene>
    <name evidence="3" type="ORF">SSX86_019504</name>
</gene>
<dbReference type="AlphaFoldDB" id="A0AAP0CZZ1"/>
<name>A0AAP0CZZ1_9ASTR</name>
<evidence type="ECO:0000259" key="2">
    <source>
        <dbReference type="PROSITE" id="PS51222"/>
    </source>
</evidence>
<feature type="region of interest" description="Disordered" evidence="1">
    <location>
        <begin position="632"/>
        <end position="653"/>
    </location>
</feature>
<feature type="compositionally biased region" description="Polar residues" evidence="1">
    <location>
        <begin position="667"/>
        <end position="678"/>
    </location>
</feature>
<feature type="compositionally biased region" description="Basic and acidic residues" evidence="1">
    <location>
        <begin position="534"/>
        <end position="555"/>
    </location>
</feature>
<feature type="region of interest" description="Disordered" evidence="1">
    <location>
        <begin position="531"/>
        <end position="555"/>
    </location>
</feature>
<feature type="region of interest" description="Disordered" evidence="1">
    <location>
        <begin position="666"/>
        <end position="695"/>
    </location>
</feature>
<proteinExistence type="predicted"/>
<feature type="region of interest" description="Disordered" evidence="1">
    <location>
        <begin position="1161"/>
        <end position="1239"/>
    </location>
</feature>
<dbReference type="PROSITE" id="PS51222">
    <property type="entry name" value="DCD"/>
    <property type="match status" value="1"/>
</dbReference>
<feature type="region of interest" description="Disordered" evidence="1">
    <location>
        <begin position="728"/>
        <end position="750"/>
    </location>
</feature>
<dbReference type="PANTHER" id="PTHR46444">
    <property type="entry name" value="DCD (DEVELOPMENT AND CELL DEATH) DOMAIN PROTEIN-RELATED"/>
    <property type="match status" value="1"/>
</dbReference>
<feature type="region of interest" description="Disordered" evidence="1">
    <location>
        <begin position="151"/>
        <end position="170"/>
    </location>
</feature>